<evidence type="ECO:0000256" key="2">
    <source>
        <dbReference type="ARBA" id="ARBA00006175"/>
    </source>
</evidence>
<evidence type="ECO:0000256" key="8">
    <source>
        <dbReference type="SAM" id="Phobius"/>
    </source>
</evidence>
<dbReference type="InterPro" id="IPR000425">
    <property type="entry name" value="MIP"/>
</dbReference>
<feature type="compositionally biased region" description="Basic and acidic residues" evidence="7">
    <location>
        <begin position="1"/>
        <end position="20"/>
    </location>
</feature>
<keyword evidence="5 8" id="KW-1133">Transmembrane helix</keyword>
<comment type="subcellular location">
    <subcellularLocation>
        <location evidence="1">Membrane</location>
        <topology evidence="1">Multi-pass membrane protein</topology>
    </subcellularLocation>
</comment>
<comment type="similarity">
    <text evidence="2">Belongs to the MIP/aquaporin (TC 1.A.8) family.</text>
</comment>
<sequence length="626" mass="69970">MSKHSSAEEDDVRRPQERMNEYLSDPDLVSIPSDDQPQNFPSESRTTRDRSDSRDDGYHYNPRADFHPNHTISASSSYIPNLVDGFHGFPVQEVIPSTQLHMHKMHAGSSGGHSSGYRSRAGTGASGMAHPQSLRSRATSSAHPGESRHASHDDGEVGEDGDTDQDHQSVPMMVRPKALYQNPQTPSVLPSSYHPINKWSSVKHYYLKEILAEFLGTLVMMFFGCAVSCQVKLGQQNQKNVFLKQLAESNIPGAQELALLQNLVLPDPNGTFDDIAFCWAGAVVMGYFASGGSAISGAHLNPSITITNCIFRGFPWVKAPFYLAGQVAGSYAGSLIIFIYYKRVIQEVFPDWQTNESVAGMFCTVPLAYLSTTRQFVGEYVIGAFLQCGIFALTDPYTCLSSDLFPLWLFILIYCLNASVSLQTAAALNAARDIGPRLALYTVGVNRSLLWSAHRHFFWIPLVAPFVGAITGAIVYDISIYRGHESPLNWPLNMYKEKLLRAWIRRPRFYKRDRKRSSSSLSDWAFDEDAERSSSRNSEEGERPRRDSLDHEPIQKVVQFKSLAKNTNARRNHTSGIPTIFEEPDDDEDDDSSSSNGEDLLPRKQEQKSKQAHKSKKSNFLKKKTP</sequence>
<feature type="compositionally biased region" description="Basic and acidic residues" evidence="7">
    <location>
        <begin position="45"/>
        <end position="68"/>
    </location>
</feature>
<name>A0A1G4JY60_9SACH</name>
<dbReference type="OrthoDB" id="3222at2759"/>
<evidence type="ECO:0000256" key="6">
    <source>
        <dbReference type="ARBA" id="ARBA00023136"/>
    </source>
</evidence>
<feature type="transmembrane region" description="Helical" evidence="8">
    <location>
        <begin position="405"/>
        <end position="428"/>
    </location>
</feature>
<organism evidence="9 10">
    <name type="scientific">Lachancea mirantina</name>
    <dbReference type="NCBI Taxonomy" id="1230905"/>
    <lineage>
        <taxon>Eukaryota</taxon>
        <taxon>Fungi</taxon>
        <taxon>Dikarya</taxon>
        <taxon>Ascomycota</taxon>
        <taxon>Saccharomycotina</taxon>
        <taxon>Saccharomycetes</taxon>
        <taxon>Saccharomycetales</taxon>
        <taxon>Saccharomycetaceae</taxon>
        <taxon>Lachancea</taxon>
    </lineage>
</organism>
<protein>
    <submittedName>
        <fullName evidence="9">LAMI_0F04786g1_1</fullName>
    </submittedName>
</protein>
<evidence type="ECO:0000256" key="3">
    <source>
        <dbReference type="ARBA" id="ARBA00022448"/>
    </source>
</evidence>
<evidence type="ECO:0000256" key="1">
    <source>
        <dbReference type="ARBA" id="ARBA00004141"/>
    </source>
</evidence>
<dbReference type="PANTHER" id="PTHR43829:SF9">
    <property type="entry name" value="AQUAPORIN-9"/>
    <property type="match status" value="1"/>
</dbReference>
<feature type="region of interest" description="Disordered" evidence="7">
    <location>
        <begin position="104"/>
        <end position="168"/>
    </location>
</feature>
<gene>
    <name evidence="9" type="ORF">LAMI_0F04786G</name>
</gene>
<keyword evidence="3" id="KW-0813">Transport</keyword>
<accession>A0A1G4JY60</accession>
<feature type="transmembrane region" description="Helical" evidence="8">
    <location>
        <begin position="457"/>
        <end position="476"/>
    </location>
</feature>
<dbReference type="PANTHER" id="PTHR43829">
    <property type="entry name" value="AQUAPORIN OR AQUAGLYCEROPORIN RELATED"/>
    <property type="match status" value="1"/>
</dbReference>
<evidence type="ECO:0000313" key="10">
    <source>
        <dbReference type="Proteomes" id="UP000191024"/>
    </source>
</evidence>
<dbReference type="Pfam" id="PF00230">
    <property type="entry name" value="MIP"/>
    <property type="match status" value="1"/>
</dbReference>
<reference evidence="10" key="1">
    <citation type="submission" date="2016-03" db="EMBL/GenBank/DDBJ databases">
        <authorList>
            <person name="Devillers H."/>
        </authorList>
    </citation>
    <scope>NUCLEOTIDE SEQUENCE [LARGE SCALE GENOMIC DNA]</scope>
</reference>
<feature type="compositionally biased region" description="Basic and acidic residues" evidence="7">
    <location>
        <begin position="531"/>
        <end position="554"/>
    </location>
</feature>
<dbReference type="AlphaFoldDB" id="A0A1G4JY60"/>
<feature type="transmembrane region" description="Helical" evidence="8">
    <location>
        <begin position="376"/>
        <end position="393"/>
    </location>
</feature>
<dbReference type="Gene3D" id="1.20.1080.10">
    <property type="entry name" value="Glycerol uptake facilitator protein"/>
    <property type="match status" value="1"/>
</dbReference>
<evidence type="ECO:0000313" key="9">
    <source>
        <dbReference type="EMBL" id="SCU96005.1"/>
    </source>
</evidence>
<dbReference type="InterPro" id="IPR023271">
    <property type="entry name" value="Aquaporin-like"/>
</dbReference>
<feature type="region of interest" description="Disordered" evidence="7">
    <location>
        <begin position="1"/>
        <end position="70"/>
    </location>
</feature>
<keyword evidence="4 8" id="KW-0812">Transmembrane</keyword>
<dbReference type="GO" id="GO:0005886">
    <property type="term" value="C:plasma membrane"/>
    <property type="evidence" value="ECO:0007669"/>
    <property type="project" value="TreeGrafter"/>
</dbReference>
<dbReference type="GO" id="GO:0015254">
    <property type="term" value="F:glycerol channel activity"/>
    <property type="evidence" value="ECO:0007669"/>
    <property type="project" value="TreeGrafter"/>
</dbReference>
<dbReference type="PROSITE" id="PS00221">
    <property type="entry name" value="MIP"/>
    <property type="match status" value="1"/>
</dbReference>
<feature type="compositionally biased region" description="Basic residues" evidence="7">
    <location>
        <begin position="610"/>
        <end position="626"/>
    </location>
</feature>
<evidence type="ECO:0000256" key="7">
    <source>
        <dbReference type="SAM" id="MobiDB-lite"/>
    </source>
</evidence>
<feature type="compositionally biased region" description="Basic and acidic residues" evidence="7">
    <location>
        <begin position="600"/>
        <end position="609"/>
    </location>
</feature>
<evidence type="ECO:0000256" key="4">
    <source>
        <dbReference type="ARBA" id="ARBA00022692"/>
    </source>
</evidence>
<feature type="compositionally biased region" description="Basic and acidic residues" evidence="7">
    <location>
        <begin position="145"/>
        <end position="155"/>
    </location>
</feature>
<feature type="region of interest" description="Disordered" evidence="7">
    <location>
        <begin position="529"/>
        <end position="626"/>
    </location>
</feature>
<dbReference type="PRINTS" id="PR00783">
    <property type="entry name" value="MINTRINSICP"/>
</dbReference>
<feature type="compositionally biased region" description="Acidic residues" evidence="7">
    <location>
        <begin position="582"/>
        <end position="592"/>
    </location>
</feature>
<keyword evidence="10" id="KW-1185">Reference proteome</keyword>
<keyword evidence="6 8" id="KW-0472">Membrane</keyword>
<dbReference type="Proteomes" id="UP000191024">
    <property type="component" value="Chromosome F"/>
</dbReference>
<dbReference type="EMBL" id="LT598467">
    <property type="protein sequence ID" value="SCU96005.1"/>
    <property type="molecule type" value="Genomic_DNA"/>
</dbReference>
<feature type="compositionally biased region" description="Polar residues" evidence="7">
    <location>
        <begin position="133"/>
        <end position="142"/>
    </location>
</feature>
<dbReference type="InterPro" id="IPR050363">
    <property type="entry name" value="MIP/Aquaporin"/>
</dbReference>
<feature type="transmembrane region" description="Helical" evidence="8">
    <location>
        <begin position="210"/>
        <end position="233"/>
    </location>
</feature>
<dbReference type="GO" id="GO:0015250">
    <property type="term" value="F:water channel activity"/>
    <property type="evidence" value="ECO:0007669"/>
    <property type="project" value="TreeGrafter"/>
</dbReference>
<dbReference type="NCBIfam" id="TIGR00861">
    <property type="entry name" value="MIP"/>
    <property type="match status" value="1"/>
</dbReference>
<dbReference type="CDD" id="cd00333">
    <property type="entry name" value="MIP"/>
    <property type="match status" value="1"/>
</dbReference>
<dbReference type="InterPro" id="IPR022357">
    <property type="entry name" value="MIP_CS"/>
</dbReference>
<evidence type="ECO:0000256" key="5">
    <source>
        <dbReference type="ARBA" id="ARBA00022989"/>
    </source>
</evidence>
<feature type="transmembrane region" description="Helical" evidence="8">
    <location>
        <begin position="321"/>
        <end position="341"/>
    </location>
</feature>
<dbReference type="SUPFAM" id="SSF81338">
    <property type="entry name" value="Aquaporin-like"/>
    <property type="match status" value="1"/>
</dbReference>
<proteinExistence type="inferred from homology"/>
<dbReference type="STRING" id="1230905.A0A1G4JY60"/>